<reference evidence="5" key="1">
    <citation type="submission" date="2022-11" db="UniProtKB">
        <authorList>
            <consortium name="WormBaseParasite"/>
        </authorList>
    </citation>
    <scope>IDENTIFICATION</scope>
</reference>
<dbReference type="WBParaSite" id="PSAMB.scaffold10426size4091.g33289.t1">
    <property type="protein sequence ID" value="PSAMB.scaffold10426size4091.g33289.t1"/>
    <property type="gene ID" value="PSAMB.scaffold10426size4091.g33289"/>
</dbReference>
<dbReference type="Gene3D" id="3.90.79.10">
    <property type="entry name" value="Nucleoside Triphosphate Pyrophosphohydrolase"/>
    <property type="match status" value="1"/>
</dbReference>
<proteinExistence type="inferred from homology"/>
<dbReference type="PROSITE" id="PS51462">
    <property type="entry name" value="NUDIX"/>
    <property type="match status" value="1"/>
</dbReference>
<dbReference type="PANTHER" id="PTHR22769">
    <property type="entry name" value="MUTT/NUDIX HYDROLASE"/>
    <property type="match status" value="1"/>
</dbReference>
<dbReference type="InterPro" id="IPR020476">
    <property type="entry name" value="Nudix_hydrolase"/>
</dbReference>
<dbReference type="SUPFAM" id="SSF55811">
    <property type="entry name" value="Nudix"/>
    <property type="match status" value="1"/>
</dbReference>
<evidence type="ECO:0000256" key="2">
    <source>
        <dbReference type="RuleBase" id="RU003476"/>
    </source>
</evidence>
<dbReference type="InterPro" id="IPR015797">
    <property type="entry name" value="NUDIX_hydrolase-like_dom_sf"/>
</dbReference>
<organism evidence="4 5">
    <name type="scientific">Plectus sambesii</name>
    <dbReference type="NCBI Taxonomy" id="2011161"/>
    <lineage>
        <taxon>Eukaryota</taxon>
        <taxon>Metazoa</taxon>
        <taxon>Ecdysozoa</taxon>
        <taxon>Nematoda</taxon>
        <taxon>Chromadorea</taxon>
        <taxon>Plectida</taxon>
        <taxon>Plectina</taxon>
        <taxon>Plectoidea</taxon>
        <taxon>Plectidae</taxon>
        <taxon>Plectus</taxon>
    </lineage>
</organism>
<dbReference type="InterPro" id="IPR020084">
    <property type="entry name" value="NUDIX_hydrolase_CS"/>
</dbReference>
<evidence type="ECO:0000313" key="4">
    <source>
        <dbReference type="Proteomes" id="UP000887566"/>
    </source>
</evidence>
<dbReference type="PANTHER" id="PTHR22769:SF56">
    <property type="entry name" value="8-OXO-DGDP PHOSPHATASE NUDT18"/>
    <property type="match status" value="1"/>
</dbReference>
<evidence type="ECO:0000313" key="5">
    <source>
        <dbReference type="WBParaSite" id="PSAMB.scaffold10426size4091.g33289.t1"/>
    </source>
</evidence>
<sequence length="267" mass="29498">MTSSANGDGAEGFPAIVGPVGEQNLLHPDFSLGKSKRVQVQTNVNYIAAGIVLRGDGDNLEVCLVQEAKEDCYGLWYMPAGRIERGESLSDGVKREILEESGLEVTVDDLTSVEVQGGGWYRFTFCCTATGGSLKTTADKESLSAQWFSVSDVIQRKMKLRSKDMLTVVNNAVDYHRQRNSEQAILRPRISVIEENVAGMYLRLLIMRRKNGRMELLASKDTVGVGHDSLPLVEFPLNCYVAAAISKFYRRGDVIPLRRPLPVHFAA</sequence>
<dbReference type="Proteomes" id="UP000887566">
    <property type="component" value="Unplaced"/>
</dbReference>
<dbReference type="GO" id="GO:0044715">
    <property type="term" value="F:8-oxo-dGDP phosphatase activity"/>
    <property type="evidence" value="ECO:0007669"/>
    <property type="project" value="TreeGrafter"/>
</dbReference>
<dbReference type="InterPro" id="IPR000086">
    <property type="entry name" value="NUDIX_hydrolase_dom"/>
</dbReference>
<accession>A0A914UK09</accession>
<dbReference type="PROSITE" id="PS00893">
    <property type="entry name" value="NUDIX_BOX"/>
    <property type="match status" value="1"/>
</dbReference>
<dbReference type="AlphaFoldDB" id="A0A914UK09"/>
<dbReference type="Pfam" id="PF00293">
    <property type="entry name" value="NUDIX"/>
    <property type="match status" value="1"/>
</dbReference>
<name>A0A914UK09_9BILA</name>
<dbReference type="PRINTS" id="PR00502">
    <property type="entry name" value="NUDIXFAMILY"/>
</dbReference>
<comment type="similarity">
    <text evidence="2">Belongs to the Nudix hydrolase family.</text>
</comment>
<keyword evidence="1 2" id="KW-0378">Hydrolase</keyword>
<protein>
    <submittedName>
        <fullName evidence="5">Nudix hydrolase domain-containing protein</fullName>
    </submittedName>
</protein>
<dbReference type="GO" id="GO:0044716">
    <property type="term" value="F:8-oxo-GDP phosphatase activity"/>
    <property type="evidence" value="ECO:0007669"/>
    <property type="project" value="TreeGrafter"/>
</dbReference>
<feature type="domain" description="Nudix hydrolase" evidence="3">
    <location>
        <begin position="44"/>
        <end position="173"/>
    </location>
</feature>
<keyword evidence="4" id="KW-1185">Reference proteome</keyword>
<evidence type="ECO:0000259" key="3">
    <source>
        <dbReference type="PROSITE" id="PS51462"/>
    </source>
</evidence>
<evidence type="ECO:0000256" key="1">
    <source>
        <dbReference type="ARBA" id="ARBA00022801"/>
    </source>
</evidence>